<evidence type="ECO:0000259" key="7">
    <source>
        <dbReference type="Pfam" id="PF00482"/>
    </source>
</evidence>
<evidence type="ECO:0000256" key="1">
    <source>
        <dbReference type="ARBA" id="ARBA00004651"/>
    </source>
</evidence>
<feature type="transmembrane region" description="Helical" evidence="6">
    <location>
        <begin position="86"/>
        <end position="104"/>
    </location>
</feature>
<dbReference type="RefSeq" id="WP_103684071.1">
    <property type="nucleotide sequence ID" value="NZ_PQGG01000019.1"/>
</dbReference>
<dbReference type="AlphaFoldDB" id="A0A2S4HGQ9"/>
<dbReference type="InterPro" id="IPR042094">
    <property type="entry name" value="T2SS_GspF_sf"/>
</dbReference>
<dbReference type="GO" id="GO:0005886">
    <property type="term" value="C:plasma membrane"/>
    <property type="evidence" value="ECO:0007669"/>
    <property type="project" value="UniProtKB-SubCell"/>
</dbReference>
<feature type="transmembrane region" description="Helical" evidence="6">
    <location>
        <begin position="264"/>
        <end position="282"/>
    </location>
</feature>
<dbReference type="EMBL" id="PQGG01000019">
    <property type="protein sequence ID" value="POP53129.1"/>
    <property type="molecule type" value="Genomic_DNA"/>
</dbReference>
<dbReference type="Gene3D" id="1.20.81.30">
    <property type="entry name" value="Type II secretion system (T2SS), domain F"/>
    <property type="match status" value="1"/>
</dbReference>
<dbReference type="InterPro" id="IPR018076">
    <property type="entry name" value="T2SS_GspF_dom"/>
</dbReference>
<protein>
    <recommendedName>
        <fullName evidence="7">Type II secretion system protein GspF domain-containing protein</fullName>
    </recommendedName>
</protein>
<keyword evidence="3 6" id="KW-0812">Transmembrane</keyword>
<organism evidence="8 9">
    <name type="scientific">Zhongshania marina</name>
    <dbReference type="NCBI Taxonomy" id="2304603"/>
    <lineage>
        <taxon>Bacteria</taxon>
        <taxon>Pseudomonadati</taxon>
        <taxon>Pseudomonadota</taxon>
        <taxon>Gammaproteobacteria</taxon>
        <taxon>Cellvibrionales</taxon>
        <taxon>Spongiibacteraceae</taxon>
        <taxon>Zhongshania</taxon>
    </lineage>
</organism>
<evidence type="ECO:0000256" key="2">
    <source>
        <dbReference type="ARBA" id="ARBA00022475"/>
    </source>
</evidence>
<keyword evidence="2" id="KW-1003">Cell membrane</keyword>
<feature type="domain" description="Type II secretion system protein GspF" evidence="7">
    <location>
        <begin position="118"/>
        <end position="242"/>
    </location>
</feature>
<gene>
    <name evidence="8" type="ORF">C0068_08550</name>
</gene>
<feature type="transmembrane region" description="Helical" evidence="6">
    <location>
        <begin position="225"/>
        <end position="244"/>
    </location>
</feature>
<evidence type="ECO:0000256" key="3">
    <source>
        <dbReference type="ARBA" id="ARBA00022692"/>
    </source>
</evidence>
<evidence type="ECO:0000256" key="6">
    <source>
        <dbReference type="SAM" id="Phobius"/>
    </source>
</evidence>
<evidence type="ECO:0000256" key="5">
    <source>
        <dbReference type="ARBA" id="ARBA00023136"/>
    </source>
</evidence>
<comment type="caution">
    <text evidence="8">The sequence shown here is derived from an EMBL/GenBank/DDBJ whole genome shotgun (WGS) entry which is preliminary data.</text>
</comment>
<evidence type="ECO:0000313" key="8">
    <source>
        <dbReference type="EMBL" id="POP53129.1"/>
    </source>
</evidence>
<dbReference type="PANTHER" id="PTHR35007:SF1">
    <property type="entry name" value="PILUS ASSEMBLY PROTEIN"/>
    <property type="match status" value="1"/>
</dbReference>
<keyword evidence="5 6" id="KW-0472">Membrane</keyword>
<dbReference type="Proteomes" id="UP000237222">
    <property type="component" value="Unassembled WGS sequence"/>
</dbReference>
<dbReference type="Pfam" id="PF00482">
    <property type="entry name" value="T2SSF"/>
    <property type="match status" value="1"/>
</dbReference>
<proteinExistence type="predicted"/>
<feature type="transmembrane region" description="Helical" evidence="6">
    <location>
        <begin position="6"/>
        <end position="23"/>
    </location>
</feature>
<keyword evidence="4 6" id="KW-1133">Transmembrane helix</keyword>
<dbReference type="PANTHER" id="PTHR35007">
    <property type="entry name" value="INTEGRAL MEMBRANE PROTEIN-RELATED"/>
    <property type="match status" value="1"/>
</dbReference>
<accession>A0A2S4HGQ9</accession>
<sequence length="287" mass="31197">MLWIALALLLIGLAFVVLMIISGESEETTPENEIIPEAGAKLPAALENYLGSNGVELPPAIVYAAIATLITGIALSLLLLPLNIGVLSTAGLIFIAYSLVKIIGSQRRAKMLNQLPSFVNQVTRRLSAGVSVENAFADSVETLERPLGTVMRRVVRRVHYGYDLHQAFEREARVNQLNEFDVLATALRINEQYGGSIRSILDDIVDILRMQDSGKRELSAMTGETRVTAAILAALPPAIAAYTFYSNPNFLTDMWNSVGGQQALVLAVTMQFLGVVVLWRMIKSIGA</sequence>
<name>A0A2S4HGQ9_9GAMM</name>
<dbReference type="OrthoDB" id="597333at2"/>
<evidence type="ECO:0000313" key="9">
    <source>
        <dbReference type="Proteomes" id="UP000237222"/>
    </source>
</evidence>
<comment type="subcellular location">
    <subcellularLocation>
        <location evidence="1">Cell membrane</location>
        <topology evidence="1">Multi-pass membrane protein</topology>
    </subcellularLocation>
</comment>
<evidence type="ECO:0000256" key="4">
    <source>
        <dbReference type="ARBA" id="ARBA00022989"/>
    </source>
</evidence>
<reference evidence="8 9" key="1">
    <citation type="submission" date="2018-01" db="EMBL/GenBank/DDBJ databases">
        <authorList>
            <person name="Yu X.-D."/>
        </authorList>
    </citation>
    <scope>NUCLEOTIDE SEQUENCE [LARGE SCALE GENOMIC DNA]</scope>
    <source>
        <strain evidence="8 9">ZX-21</strain>
    </source>
</reference>